<keyword evidence="6" id="KW-0547">Nucleotide-binding</keyword>
<dbReference type="InterPro" id="IPR014721">
    <property type="entry name" value="Ribsml_uS5_D2-typ_fold_subgr"/>
</dbReference>
<dbReference type="GO" id="GO:0005524">
    <property type="term" value="F:ATP binding"/>
    <property type="evidence" value="ECO:0007669"/>
    <property type="project" value="UniProtKB-UniRule"/>
</dbReference>
<name>A0A0D0E2K5_9AGAM</name>
<evidence type="ECO:0000256" key="7">
    <source>
        <dbReference type="ARBA" id="ARBA00022777"/>
    </source>
</evidence>
<dbReference type="GO" id="GO:0004631">
    <property type="term" value="F:phosphomevalonate kinase activity"/>
    <property type="evidence" value="ECO:0007669"/>
    <property type="project" value="UniProtKB-UniRule"/>
</dbReference>
<accession>A0A0D0E2K5</accession>
<gene>
    <name evidence="14" type="ORF">PAXRUDRAFT_824066</name>
</gene>
<dbReference type="FunCoup" id="A0A0D0E2K5">
    <property type="interactions" value="89"/>
</dbReference>
<dbReference type="InterPro" id="IPR035102">
    <property type="entry name" value="Phosphomevalonate_kinase"/>
</dbReference>
<evidence type="ECO:0000313" key="14">
    <source>
        <dbReference type="EMBL" id="KIK98266.1"/>
    </source>
</evidence>
<dbReference type="InterPro" id="IPR020568">
    <property type="entry name" value="Ribosomal_Su5_D2-typ_SF"/>
</dbReference>
<dbReference type="STRING" id="930991.A0A0D0E2K5"/>
<evidence type="ECO:0000256" key="10">
    <source>
        <dbReference type="ARBA" id="ARBA00023098"/>
    </source>
</evidence>
<dbReference type="EC" id="2.7.4.2" evidence="3 13"/>
<dbReference type="EMBL" id="KN824900">
    <property type="protein sequence ID" value="KIK98266.1"/>
    <property type="molecule type" value="Genomic_DNA"/>
</dbReference>
<dbReference type="GO" id="GO:0010142">
    <property type="term" value="P:farnesyl diphosphate biosynthetic process, mevalonate pathway"/>
    <property type="evidence" value="ECO:0007669"/>
    <property type="project" value="TreeGrafter"/>
</dbReference>
<dbReference type="AlphaFoldDB" id="A0A0D0E2K5"/>
<keyword evidence="11 13" id="KW-0753">Steroid metabolism</keyword>
<dbReference type="SUPFAM" id="SSF54211">
    <property type="entry name" value="Ribosomal protein S5 domain 2-like"/>
    <property type="match status" value="1"/>
</dbReference>
<evidence type="ECO:0000256" key="11">
    <source>
        <dbReference type="ARBA" id="ARBA00023221"/>
    </source>
</evidence>
<evidence type="ECO:0000256" key="2">
    <source>
        <dbReference type="ARBA" id="ARBA00006495"/>
    </source>
</evidence>
<dbReference type="Proteomes" id="UP000054538">
    <property type="component" value="Unassembled WGS sequence"/>
</dbReference>
<reference evidence="14 15" key="1">
    <citation type="submission" date="2014-04" db="EMBL/GenBank/DDBJ databases">
        <authorList>
            <consortium name="DOE Joint Genome Institute"/>
            <person name="Kuo A."/>
            <person name="Kohler A."/>
            <person name="Jargeat P."/>
            <person name="Nagy L.G."/>
            <person name="Floudas D."/>
            <person name="Copeland A."/>
            <person name="Barry K.W."/>
            <person name="Cichocki N."/>
            <person name="Veneault-Fourrey C."/>
            <person name="LaButti K."/>
            <person name="Lindquist E.A."/>
            <person name="Lipzen A."/>
            <person name="Lundell T."/>
            <person name="Morin E."/>
            <person name="Murat C."/>
            <person name="Sun H."/>
            <person name="Tunlid A."/>
            <person name="Henrissat B."/>
            <person name="Grigoriev I.V."/>
            <person name="Hibbett D.S."/>
            <person name="Martin F."/>
            <person name="Nordberg H.P."/>
            <person name="Cantor M.N."/>
            <person name="Hua S.X."/>
        </authorList>
    </citation>
    <scope>NUCLEOTIDE SEQUENCE [LARGE SCALE GENOMIC DNA]</scope>
    <source>
        <strain evidence="14 15">Ve08.2h10</strain>
    </source>
</reference>
<sequence>MSSAVVVSAPGKVLIAGGYLVLDQKFTGLVISASSRFYAVIQDRREPGEANQILVRSPQFIGAEWRYSVTISRDGKVDVSEASESKNKFVYYALKYTLILASQKPSSEGSLQWFRATLEHGLDIATLGDNDFYSQRAKLQEMNLPPTVASLARITPFCTQDVDLAEVNKTGMGSSAALITSIVSALLLRFKVITQEEFSRPDSDARKLAHNTAQFIHCFAQGKVGSGFDVSAAVFGSQLYTRFDPTLLDDLMKGGDTPSGSLRLLSPGEHWDYVTKPFQLPPLLRLVLADVSAGSNTPSLVSKVLRWRKEKSEEANKLWAEIDRSNQALATCLGRLSEFHAKDASVYASAVKHMSCVPSSEWLNRAGSGDEPSVVQEFLDVRKAGENIRELMRQMGRQVGEDVHIEPDAQTELLDACIEQKGVICGGVPGAGGFDAIWLLVAQPNDNTSEALHAVEKLWERFPSVSPLSATESRDKGAKVEELDEVTGLNDAVKLRR</sequence>
<evidence type="ECO:0000256" key="3">
    <source>
        <dbReference type="ARBA" id="ARBA00012958"/>
    </source>
</evidence>
<evidence type="ECO:0000256" key="4">
    <source>
        <dbReference type="ARBA" id="ARBA00022516"/>
    </source>
</evidence>
<organism evidence="14 15">
    <name type="scientific">Paxillus rubicundulus Ve08.2h10</name>
    <dbReference type="NCBI Taxonomy" id="930991"/>
    <lineage>
        <taxon>Eukaryota</taxon>
        <taxon>Fungi</taxon>
        <taxon>Dikarya</taxon>
        <taxon>Basidiomycota</taxon>
        <taxon>Agaricomycotina</taxon>
        <taxon>Agaricomycetes</taxon>
        <taxon>Agaricomycetidae</taxon>
        <taxon>Boletales</taxon>
        <taxon>Paxilineae</taxon>
        <taxon>Paxillaceae</taxon>
        <taxon>Paxillus</taxon>
    </lineage>
</organism>
<dbReference type="InterPro" id="IPR036554">
    <property type="entry name" value="GHMP_kinase_C_sf"/>
</dbReference>
<evidence type="ECO:0000256" key="9">
    <source>
        <dbReference type="ARBA" id="ARBA00022955"/>
    </source>
</evidence>
<keyword evidence="5 13" id="KW-0808">Transferase</keyword>
<dbReference type="PANTHER" id="PTHR31814:SF2">
    <property type="entry name" value="PHOSPHOMEVALONATE KINASE"/>
    <property type="match status" value="1"/>
</dbReference>
<comment type="catalytic activity">
    <reaction evidence="12">
        <text>(R)-5-phosphomevalonate + ATP = (R)-5-diphosphomevalonate + ADP</text>
        <dbReference type="Rhea" id="RHEA:16341"/>
        <dbReference type="ChEBI" id="CHEBI:30616"/>
        <dbReference type="ChEBI" id="CHEBI:57557"/>
        <dbReference type="ChEBI" id="CHEBI:58146"/>
        <dbReference type="ChEBI" id="CHEBI:456216"/>
        <dbReference type="EC" id="2.7.4.2"/>
    </reaction>
    <physiologicalReaction direction="left-to-right" evidence="12">
        <dbReference type="Rhea" id="RHEA:16342"/>
    </physiologicalReaction>
</comment>
<keyword evidence="9 13" id="KW-0752">Steroid biosynthesis</keyword>
<dbReference type="Gene3D" id="3.30.230.10">
    <property type="match status" value="1"/>
</dbReference>
<keyword evidence="4 13" id="KW-0444">Lipid biosynthesis</keyword>
<keyword evidence="8" id="KW-0067">ATP-binding</keyword>
<dbReference type="PANTHER" id="PTHR31814">
    <property type="match status" value="1"/>
</dbReference>
<dbReference type="HOGENOM" id="CLU_022059_1_0_1"/>
<protein>
    <recommendedName>
        <fullName evidence="3 13">Phosphomevalonate kinase</fullName>
        <ecNumber evidence="3 13">2.7.4.2</ecNumber>
    </recommendedName>
</protein>
<evidence type="ECO:0000256" key="1">
    <source>
        <dbReference type="ARBA" id="ARBA00005017"/>
    </source>
</evidence>
<dbReference type="InParanoid" id="A0A0D0E2K5"/>
<dbReference type="InterPro" id="IPR016005">
    <property type="entry name" value="Erg8"/>
</dbReference>
<keyword evidence="10 13" id="KW-0443">Lipid metabolism</keyword>
<keyword evidence="15" id="KW-1185">Reference proteome</keyword>
<evidence type="ECO:0000256" key="6">
    <source>
        <dbReference type="ARBA" id="ARBA00022741"/>
    </source>
</evidence>
<dbReference type="GO" id="GO:0019287">
    <property type="term" value="P:isopentenyl diphosphate biosynthetic process, mevalonate pathway"/>
    <property type="evidence" value="ECO:0007669"/>
    <property type="project" value="UniProtKB-UniRule"/>
</dbReference>
<comment type="similarity">
    <text evidence="2 13">Belongs to the GHMP kinase family. Mevalonate kinase subfamily.</text>
</comment>
<evidence type="ECO:0000256" key="5">
    <source>
        <dbReference type="ARBA" id="ARBA00022679"/>
    </source>
</evidence>
<reference evidence="15" key="2">
    <citation type="submission" date="2015-01" db="EMBL/GenBank/DDBJ databases">
        <title>Evolutionary Origins and Diversification of the Mycorrhizal Mutualists.</title>
        <authorList>
            <consortium name="DOE Joint Genome Institute"/>
            <consortium name="Mycorrhizal Genomics Consortium"/>
            <person name="Kohler A."/>
            <person name="Kuo A."/>
            <person name="Nagy L.G."/>
            <person name="Floudas D."/>
            <person name="Copeland A."/>
            <person name="Barry K.W."/>
            <person name="Cichocki N."/>
            <person name="Veneault-Fourrey C."/>
            <person name="LaButti K."/>
            <person name="Lindquist E.A."/>
            <person name="Lipzen A."/>
            <person name="Lundell T."/>
            <person name="Morin E."/>
            <person name="Murat C."/>
            <person name="Riley R."/>
            <person name="Ohm R."/>
            <person name="Sun H."/>
            <person name="Tunlid A."/>
            <person name="Henrissat B."/>
            <person name="Grigoriev I.V."/>
            <person name="Hibbett D.S."/>
            <person name="Martin F."/>
        </authorList>
    </citation>
    <scope>NUCLEOTIDE SEQUENCE [LARGE SCALE GENOMIC DNA]</scope>
    <source>
        <strain evidence="15">Ve08.2h10</strain>
    </source>
</reference>
<evidence type="ECO:0000256" key="8">
    <source>
        <dbReference type="ARBA" id="ARBA00022840"/>
    </source>
</evidence>
<dbReference type="PIRSF" id="PIRSF017288">
    <property type="entry name" value="PMK_GHMP_euk"/>
    <property type="match status" value="1"/>
</dbReference>
<dbReference type="Gene3D" id="3.30.70.890">
    <property type="entry name" value="GHMP kinase, C-terminal domain"/>
    <property type="match status" value="1"/>
</dbReference>
<dbReference type="GO" id="GO:0006696">
    <property type="term" value="P:ergosterol biosynthetic process"/>
    <property type="evidence" value="ECO:0007669"/>
    <property type="project" value="TreeGrafter"/>
</dbReference>
<proteinExistence type="inferred from homology"/>
<dbReference type="UniPathway" id="UPA00057">
    <property type="reaction ID" value="UER00099"/>
</dbReference>
<dbReference type="GO" id="GO:0005777">
    <property type="term" value="C:peroxisome"/>
    <property type="evidence" value="ECO:0007669"/>
    <property type="project" value="TreeGrafter"/>
</dbReference>
<evidence type="ECO:0000256" key="13">
    <source>
        <dbReference type="PIRNR" id="PIRNR017288"/>
    </source>
</evidence>
<comment type="pathway">
    <text evidence="1 13">Isoprenoid biosynthesis; isopentenyl diphosphate biosynthesis via mevalonate pathway; isopentenyl diphosphate from (R)-mevalonate: step 2/3.</text>
</comment>
<evidence type="ECO:0000313" key="15">
    <source>
        <dbReference type="Proteomes" id="UP000054538"/>
    </source>
</evidence>
<keyword evidence="7 13" id="KW-0418">Kinase</keyword>
<dbReference type="OrthoDB" id="10262935at2759"/>
<evidence type="ECO:0000256" key="12">
    <source>
        <dbReference type="ARBA" id="ARBA00029326"/>
    </source>
</evidence>